<feature type="region of interest" description="Disordered" evidence="1">
    <location>
        <begin position="12"/>
        <end position="38"/>
    </location>
</feature>
<protein>
    <submittedName>
        <fullName evidence="2">Uncharacterized protein</fullName>
    </submittedName>
</protein>
<dbReference type="Proteomes" id="UP000655287">
    <property type="component" value="Unassembled WGS sequence"/>
</dbReference>
<dbReference type="AlphaFoldDB" id="A0A919R0M2"/>
<sequence length="62" mass="6964">MEVYVVHLDRAGHPSGYRDHYAPGPERPEEDGNDVPDPARFQASIAIVAPDRKYLSCRPNTE</sequence>
<evidence type="ECO:0000313" key="2">
    <source>
        <dbReference type="EMBL" id="GII77586.1"/>
    </source>
</evidence>
<reference evidence="2" key="1">
    <citation type="submission" date="2021-01" db="EMBL/GenBank/DDBJ databases">
        <title>Whole genome shotgun sequence of Sphaerisporangium rufum NBRC 109079.</title>
        <authorList>
            <person name="Komaki H."/>
            <person name="Tamura T."/>
        </authorList>
    </citation>
    <scope>NUCLEOTIDE SEQUENCE</scope>
    <source>
        <strain evidence="2">NBRC 109079</strain>
    </source>
</reference>
<accession>A0A919R0M2</accession>
<keyword evidence="3" id="KW-1185">Reference proteome</keyword>
<evidence type="ECO:0000313" key="3">
    <source>
        <dbReference type="Proteomes" id="UP000655287"/>
    </source>
</evidence>
<comment type="caution">
    <text evidence="2">The sequence shown here is derived from an EMBL/GenBank/DDBJ whole genome shotgun (WGS) entry which is preliminary data.</text>
</comment>
<feature type="compositionally biased region" description="Basic and acidic residues" evidence="1">
    <location>
        <begin position="12"/>
        <end position="21"/>
    </location>
</feature>
<evidence type="ECO:0000256" key="1">
    <source>
        <dbReference type="SAM" id="MobiDB-lite"/>
    </source>
</evidence>
<dbReference type="EMBL" id="BOOU01000036">
    <property type="protein sequence ID" value="GII77586.1"/>
    <property type="molecule type" value="Genomic_DNA"/>
</dbReference>
<proteinExistence type="predicted"/>
<organism evidence="2 3">
    <name type="scientific">Sphaerisporangium rufum</name>
    <dbReference type="NCBI Taxonomy" id="1381558"/>
    <lineage>
        <taxon>Bacteria</taxon>
        <taxon>Bacillati</taxon>
        <taxon>Actinomycetota</taxon>
        <taxon>Actinomycetes</taxon>
        <taxon>Streptosporangiales</taxon>
        <taxon>Streptosporangiaceae</taxon>
        <taxon>Sphaerisporangium</taxon>
    </lineage>
</organism>
<gene>
    <name evidence="2" type="ORF">Sru01_25680</name>
</gene>
<name>A0A919R0M2_9ACTN</name>